<gene>
    <name evidence="1" type="ORF">L2E82_25000</name>
</gene>
<sequence length="180" mass="20622">MIIYLLAICNDEAWFSSVVLTCSNYRDDSMKHDYTSMKNLEKPKRGFWGVLASKARTRSIIDDEDDGPQQYQTPERRRQQMIKDSHYQKVSMAMAAKAKLLLRELKTVKADLAFAKERCAHLEQENRILRETNGDGDYQEDDDLVRERRSELGMDPESSILAAVEVVEAMTVAAGGSRWL</sequence>
<name>A0ACB9E2C9_CICIN</name>
<proteinExistence type="predicted"/>
<reference evidence="1 2" key="2">
    <citation type="journal article" date="2022" name="Mol. Ecol. Resour.">
        <title>The genomes of chicory, endive, great burdock and yacon provide insights into Asteraceae paleo-polyploidization history and plant inulin production.</title>
        <authorList>
            <person name="Fan W."/>
            <person name="Wang S."/>
            <person name="Wang H."/>
            <person name="Wang A."/>
            <person name="Jiang F."/>
            <person name="Liu H."/>
            <person name="Zhao H."/>
            <person name="Xu D."/>
            <person name="Zhang Y."/>
        </authorList>
    </citation>
    <scope>NUCLEOTIDE SEQUENCE [LARGE SCALE GENOMIC DNA]</scope>
    <source>
        <strain evidence="2">cv. Punajuju</strain>
        <tissue evidence="1">Leaves</tissue>
    </source>
</reference>
<evidence type="ECO:0000313" key="2">
    <source>
        <dbReference type="Proteomes" id="UP001055811"/>
    </source>
</evidence>
<dbReference type="Proteomes" id="UP001055811">
    <property type="component" value="Linkage Group LG04"/>
</dbReference>
<reference evidence="2" key="1">
    <citation type="journal article" date="2022" name="Mol. Ecol. Resour.">
        <title>The genomes of chicory, endive, great burdock and yacon provide insights into Asteraceae palaeo-polyploidization history and plant inulin production.</title>
        <authorList>
            <person name="Fan W."/>
            <person name="Wang S."/>
            <person name="Wang H."/>
            <person name="Wang A."/>
            <person name="Jiang F."/>
            <person name="Liu H."/>
            <person name="Zhao H."/>
            <person name="Xu D."/>
            <person name="Zhang Y."/>
        </authorList>
    </citation>
    <scope>NUCLEOTIDE SEQUENCE [LARGE SCALE GENOMIC DNA]</scope>
    <source>
        <strain evidence="2">cv. Punajuju</strain>
    </source>
</reference>
<comment type="caution">
    <text evidence="1">The sequence shown here is derived from an EMBL/GenBank/DDBJ whole genome shotgun (WGS) entry which is preliminary data.</text>
</comment>
<protein>
    <submittedName>
        <fullName evidence="1">Uncharacterized protein</fullName>
    </submittedName>
</protein>
<organism evidence="1 2">
    <name type="scientific">Cichorium intybus</name>
    <name type="common">Chicory</name>
    <dbReference type="NCBI Taxonomy" id="13427"/>
    <lineage>
        <taxon>Eukaryota</taxon>
        <taxon>Viridiplantae</taxon>
        <taxon>Streptophyta</taxon>
        <taxon>Embryophyta</taxon>
        <taxon>Tracheophyta</taxon>
        <taxon>Spermatophyta</taxon>
        <taxon>Magnoliopsida</taxon>
        <taxon>eudicotyledons</taxon>
        <taxon>Gunneridae</taxon>
        <taxon>Pentapetalae</taxon>
        <taxon>asterids</taxon>
        <taxon>campanulids</taxon>
        <taxon>Asterales</taxon>
        <taxon>Asteraceae</taxon>
        <taxon>Cichorioideae</taxon>
        <taxon>Cichorieae</taxon>
        <taxon>Cichoriinae</taxon>
        <taxon>Cichorium</taxon>
    </lineage>
</organism>
<dbReference type="EMBL" id="CM042012">
    <property type="protein sequence ID" value="KAI3752957.1"/>
    <property type="molecule type" value="Genomic_DNA"/>
</dbReference>
<keyword evidence="2" id="KW-1185">Reference proteome</keyword>
<evidence type="ECO:0000313" key="1">
    <source>
        <dbReference type="EMBL" id="KAI3752957.1"/>
    </source>
</evidence>
<accession>A0ACB9E2C9</accession>